<dbReference type="Proteomes" id="UP001165080">
    <property type="component" value="Unassembled WGS sequence"/>
</dbReference>
<feature type="transmembrane region" description="Helical" evidence="2">
    <location>
        <begin position="157"/>
        <end position="176"/>
    </location>
</feature>
<keyword evidence="2" id="KW-0812">Transmembrane</keyword>
<sequence>MWWAPVRTPAHQQQRLQLRVLGLEQRGLTAGPLGEGHSRLLLLPPAADLRMRSHGFVLPAVPGVNPLLLPPYPGKLVPMYRLQYRPGCWPLRLRITPPIHFLARFEFMFHDALGEDEKEIAQREKDWAILSLVAINVTQKTLCAAVYGLFGLRARSPLQLGALLALQTAMAVYLIVWRPYTEKLLLVTEVGCHAAAMFLVIALSVALYGVWQMVMLLKAGWNSWHRRKQQLAAVRAAIAQHIPGWQQPPQQQAAAGLQDGNAEAVAAAAAAARKLISMSANDEIDGSTQFHANTFSGTSQQQQQQHQQQQQQPLGDVGSCGSSGDDGGCIIRAAGTVSSPCKLDGDQDFAVNMSATQPQQQQQQQQQQAHVGPLTELNVVTSLQEDQCDPPRRAPQ</sequence>
<feature type="compositionally biased region" description="Polar residues" evidence="1">
    <location>
        <begin position="287"/>
        <end position="299"/>
    </location>
</feature>
<keyword evidence="2" id="KW-0472">Membrane</keyword>
<proteinExistence type="predicted"/>
<dbReference type="EMBL" id="BRXU01000014">
    <property type="protein sequence ID" value="GLC56111.1"/>
    <property type="molecule type" value="Genomic_DNA"/>
</dbReference>
<gene>
    <name evidence="3" type="primary">PLEST003041</name>
    <name evidence="3" type="ORF">PLESTB_001065500</name>
</gene>
<protein>
    <submittedName>
        <fullName evidence="3">Uncharacterized protein</fullName>
    </submittedName>
</protein>
<keyword evidence="4" id="KW-1185">Reference proteome</keyword>
<comment type="caution">
    <text evidence="3">The sequence shown here is derived from an EMBL/GenBank/DDBJ whole genome shotgun (WGS) entry which is preliminary data.</text>
</comment>
<accession>A0A9W6BPL9</accession>
<feature type="compositionally biased region" description="Low complexity" evidence="1">
    <location>
        <begin position="357"/>
        <end position="368"/>
    </location>
</feature>
<feature type="region of interest" description="Disordered" evidence="1">
    <location>
        <begin position="287"/>
        <end position="322"/>
    </location>
</feature>
<organism evidence="3 4">
    <name type="scientific">Pleodorina starrii</name>
    <dbReference type="NCBI Taxonomy" id="330485"/>
    <lineage>
        <taxon>Eukaryota</taxon>
        <taxon>Viridiplantae</taxon>
        <taxon>Chlorophyta</taxon>
        <taxon>core chlorophytes</taxon>
        <taxon>Chlorophyceae</taxon>
        <taxon>CS clade</taxon>
        <taxon>Chlamydomonadales</taxon>
        <taxon>Volvocaceae</taxon>
        <taxon>Pleodorina</taxon>
    </lineage>
</organism>
<evidence type="ECO:0000256" key="1">
    <source>
        <dbReference type="SAM" id="MobiDB-lite"/>
    </source>
</evidence>
<feature type="region of interest" description="Disordered" evidence="1">
    <location>
        <begin position="354"/>
        <end position="374"/>
    </location>
</feature>
<dbReference type="AlphaFoldDB" id="A0A9W6BPL9"/>
<evidence type="ECO:0000256" key="2">
    <source>
        <dbReference type="SAM" id="Phobius"/>
    </source>
</evidence>
<evidence type="ECO:0000313" key="4">
    <source>
        <dbReference type="Proteomes" id="UP001165080"/>
    </source>
</evidence>
<reference evidence="3 4" key="1">
    <citation type="journal article" date="2023" name="Commun. Biol.">
        <title>Reorganization of the ancestral sex-determining regions during the evolution of trioecy in Pleodorina starrii.</title>
        <authorList>
            <person name="Takahashi K."/>
            <person name="Suzuki S."/>
            <person name="Kawai-Toyooka H."/>
            <person name="Yamamoto K."/>
            <person name="Hamaji T."/>
            <person name="Ootsuki R."/>
            <person name="Yamaguchi H."/>
            <person name="Kawachi M."/>
            <person name="Higashiyama T."/>
            <person name="Nozaki H."/>
        </authorList>
    </citation>
    <scope>NUCLEOTIDE SEQUENCE [LARGE SCALE GENOMIC DNA]</scope>
    <source>
        <strain evidence="3 4">NIES-4479</strain>
    </source>
</reference>
<keyword evidence="2" id="KW-1133">Transmembrane helix</keyword>
<name>A0A9W6BPL9_9CHLO</name>
<feature type="transmembrane region" description="Helical" evidence="2">
    <location>
        <begin position="127"/>
        <end position="150"/>
    </location>
</feature>
<feature type="compositionally biased region" description="Low complexity" evidence="1">
    <location>
        <begin position="300"/>
        <end position="322"/>
    </location>
</feature>
<feature type="transmembrane region" description="Helical" evidence="2">
    <location>
        <begin position="196"/>
        <end position="217"/>
    </location>
</feature>
<evidence type="ECO:0000313" key="3">
    <source>
        <dbReference type="EMBL" id="GLC56111.1"/>
    </source>
</evidence>